<evidence type="ECO:0000259" key="2">
    <source>
        <dbReference type="Pfam" id="PF22622"/>
    </source>
</evidence>
<dbReference type="EMBL" id="CP010537">
    <property type="protein sequence ID" value="AJG24875.1"/>
    <property type="molecule type" value="Genomic_DNA"/>
</dbReference>
<protein>
    <submittedName>
        <fullName evidence="3">MaoC-like dehydratase</fullName>
    </submittedName>
</protein>
<feature type="domain" description="MaoC-like" evidence="1">
    <location>
        <begin position="163"/>
        <end position="267"/>
    </location>
</feature>
<dbReference type="RefSeq" id="WP_043357226.1">
    <property type="nucleotide sequence ID" value="NZ_CP010537.1"/>
</dbReference>
<dbReference type="CDD" id="cd03448">
    <property type="entry name" value="HDE_HSD"/>
    <property type="match status" value="1"/>
</dbReference>
<dbReference type="OrthoDB" id="5522043at2"/>
<sequence length="287" mass="31292">MPLDYNRIKNWDFPQVTQTYGEKDSILYALGLGLGEQPTDPRQLRYVYEAQLKAFPTQAVVLAYPGFWMQDPASGIDWVRIVHGEQRLRLHRPLPVSGTVRARARVTHVIDKGADKGALVIVERTLVDAATGAELATVNHTTFCRADGGFGQGDTAPEALLAAPARAPDAVRSLAIMPQAALLYRLNADPNPLHADPEVARAAGFDAPILHGLCTYGVAARALVDTFANGDGDQLLELNVRFSRPVFPGETLEVRMWREGGARVLFDARVPARDVTVLSNGVAEFRT</sequence>
<accession>A0A0C4YQX8</accession>
<dbReference type="SUPFAM" id="SSF54637">
    <property type="entry name" value="Thioesterase/thiol ester dehydrase-isomerase"/>
    <property type="match status" value="2"/>
</dbReference>
<reference evidence="3 4" key="1">
    <citation type="journal article" date="2015" name="Genome Announc.">
        <title>Complete Genome Sequence of Cupriavidus basilensis 4G11, Isolated from the Oak Ridge Field Research Center Site.</title>
        <authorList>
            <person name="Ray J."/>
            <person name="Waters R.J."/>
            <person name="Skerker J.M."/>
            <person name="Kuehl J.V."/>
            <person name="Price M.N."/>
            <person name="Huang J."/>
            <person name="Chakraborty R."/>
            <person name="Arkin A.P."/>
            <person name="Deutschbauer A."/>
        </authorList>
    </citation>
    <scope>NUCLEOTIDE SEQUENCE [LARGE SCALE GENOMIC DNA]</scope>
    <source>
        <strain evidence="3">4G11</strain>
    </source>
</reference>
<dbReference type="InterPro" id="IPR002539">
    <property type="entry name" value="MaoC-like_dom"/>
</dbReference>
<evidence type="ECO:0000259" key="1">
    <source>
        <dbReference type="Pfam" id="PF01575"/>
    </source>
</evidence>
<dbReference type="AlphaFoldDB" id="A0A0C4YQX8"/>
<feature type="domain" description="Peroxisomal multifunctional enzyme type 2-like N-terminal" evidence="2">
    <location>
        <begin position="19"/>
        <end position="145"/>
    </location>
</feature>
<dbReference type="GO" id="GO:0003857">
    <property type="term" value="F:(3S)-3-hydroxyacyl-CoA dehydrogenase (NAD+) activity"/>
    <property type="evidence" value="ECO:0007669"/>
    <property type="project" value="TreeGrafter"/>
</dbReference>
<gene>
    <name evidence="3" type="ORF">RR42_s3299</name>
</gene>
<dbReference type="GO" id="GO:0044594">
    <property type="term" value="F:17-beta-hydroxysteroid dehydrogenase (NAD+) activity"/>
    <property type="evidence" value="ECO:0007669"/>
    <property type="project" value="TreeGrafter"/>
</dbReference>
<organism evidence="3 4">
    <name type="scientific">Cupriavidus basilensis</name>
    <dbReference type="NCBI Taxonomy" id="68895"/>
    <lineage>
        <taxon>Bacteria</taxon>
        <taxon>Pseudomonadati</taxon>
        <taxon>Pseudomonadota</taxon>
        <taxon>Betaproteobacteria</taxon>
        <taxon>Burkholderiales</taxon>
        <taxon>Burkholderiaceae</taxon>
        <taxon>Cupriavidus</taxon>
    </lineage>
</organism>
<dbReference type="Pfam" id="PF22622">
    <property type="entry name" value="MFE-2_hydrat-2_N"/>
    <property type="match status" value="1"/>
</dbReference>
<dbReference type="PANTHER" id="PTHR13078">
    <property type="entry name" value="PEROXISOMAL MULTIFUNCTIONAL ENZYME TYPE 2-RELATED"/>
    <property type="match status" value="1"/>
</dbReference>
<dbReference type="InterPro" id="IPR054357">
    <property type="entry name" value="MFE-2_N"/>
</dbReference>
<dbReference type="PANTHER" id="PTHR13078:SF56">
    <property type="entry name" value="PEROXISOMAL MULTIFUNCTIONAL ENZYME TYPE 2"/>
    <property type="match status" value="1"/>
</dbReference>
<dbReference type="Gene3D" id="3.10.129.10">
    <property type="entry name" value="Hotdog Thioesterase"/>
    <property type="match status" value="2"/>
</dbReference>
<dbReference type="GO" id="GO:0006635">
    <property type="term" value="P:fatty acid beta-oxidation"/>
    <property type="evidence" value="ECO:0007669"/>
    <property type="project" value="TreeGrafter"/>
</dbReference>
<dbReference type="STRING" id="68895.RR42_s3299"/>
<dbReference type="InterPro" id="IPR029069">
    <property type="entry name" value="HotDog_dom_sf"/>
</dbReference>
<evidence type="ECO:0000313" key="3">
    <source>
        <dbReference type="EMBL" id="AJG24875.1"/>
    </source>
</evidence>
<dbReference type="GO" id="GO:0004300">
    <property type="term" value="F:enoyl-CoA hydratase activity"/>
    <property type="evidence" value="ECO:0007669"/>
    <property type="project" value="TreeGrafter"/>
</dbReference>
<proteinExistence type="predicted"/>
<keyword evidence="4" id="KW-1185">Reference proteome</keyword>
<name>A0A0C4YQX8_9BURK</name>
<evidence type="ECO:0000313" key="4">
    <source>
        <dbReference type="Proteomes" id="UP000031843"/>
    </source>
</evidence>
<dbReference type="Proteomes" id="UP000031843">
    <property type="component" value="Chromosome secondary"/>
</dbReference>
<dbReference type="Pfam" id="PF01575">
    <property type="entry name" value="MaoC_dehydratas"/>
    <property type="match status" value="1"/>
</dbReference>
<dbReference type="KEGG" id="cbw:RR42_s3299"/>